<feature type="transmembrane region" description="Helical" evidence="9">
    <location>
        <begin position="273"/>
        <end position="299"/>
    </location>
</feature>
<keyword evidence="6 9" id="KW-0406">Ion transport</keyword>
<feature type="transmembrane region" description="Helical" evidence="9">
    <location>
        <begin position="194"/>
        <end position="215"/>
    </location>
</feature>
<feature type="transmembrane region" description="Helical" evidence="9">
    <location>
        <begin position="31"/>
        <end position="50"/>
    </location>
</feature>
<evidence type="ECO:0000313" key="10">
    <source>
        <dbReference type="EMBL" id="CAF1604785.1"/>
    </source>
</evidence>
<dbReference type="EMBL" id="CAJNOW010015261">
    <property type="protein sequence ID" value="CAF1639908.1"/>
    <property type="molecule type" value="Genomic_DNA"/>
</dbReference>
<dbReference type="OrthoDB" id="10033867at2759"/>
<sequence>MDKILIAEDRYGPKSSHLEDDDIIDRLNNRATVWGLIMGILIIGCGVLVGKPINCWTPAEFKGQHDGYANSICWLKGSYYLPTDNITIPDRSKPRSYFVSYYQWTTFILLGMAMFFLLPRYLWQAFTRRSGFHIKKVIKNIKDQKEANKGLESAQKLFKTYLDALNESNGSMCCGFSCPNFYVGYRTVYLAIKVLYIINSIAQFFLLNIFLAFNFTSFGPEGINKLLTEGDWFESPRFPRVTMCDFMVRRLGSNQHWYSVQCNLPINMFNEKIFLAIWLWLIILTILNFLSIFPWIVFLSKKQRSSMIRHYLHISPKSIEETKELLSLQEESTYRTSDSMYKIHPFTDYLRVDGCLIFYIIAINTDDVTASEIISYLYRHFTPPASRFITSEV</sequence>
<protein>
    <recommendedName>
        <fullName evidence="9">Innexin</fullName>
    </recommendedName>
</protein>
<keyword evidence="3" id="KW-1003">Cell membrane</keyword>
<dbReference type="GO" id="GO:0005886">
    <property type="term" value="C:plasma membrane"/>
    <property type="evidence" value="ECO:0007669"/>
    <property type="project" value="UniProtKB-SubCell"/>
</dbReference>
<dbReference type="InterPro" id="IPR000990">
    <property type="entry name" value="Innexin"/>
</dbReference>
<comment type="similarity">
    <text evidence="9">Belongs to the pannexin family.</text>
</comment>
<keyword evidence="8 9" id="KW-0407">Ion channel</keyword>
<dbReference type="GO" id="GO:0005243">
    <property type="term" value="F:gap junction channel activity"/>
    <property type="evidence" value="ECO:0007669"/>
    <property type="project" value="TreeGrafter"/>
</dbReference>
<accession>A0A816MH30</accession>
<evidence type="ECO:0000256" key="6">
    <source>
        <dbReference type="ARBA" id="ARBA00023065"/>
    </source>
</evidence>
<name>A0A816MH30_9BILA</name>
<keyword evidence="2 9" id="KW-0813">Transport</keyword>
<dbReference type="EMBL" id="CAJNOV010017223">
    <property type="protein sequence ID" value="CAF1604785.1"/>
    <property type="molecule type" value="Genomic_DNA"/>
</dbReference>
<comment type="caution">
    <text evidence="12">The sequence shown here is derived from an EMBL/GenBank/DDBJ whole genome shotgun (WGS) entry which is preliminary data.</text>
</comment>
<evidence type="ECO:0000256" key="5">
    <source>
        <dbReference type="ARBA" id="ARBA00022989"/>
    </source>
</evidence>
<organism evidence="12 13">
    <name type="scientific">Rotaria magnacalcarata</name>
    <dbReference type="NCBI Taxonomy" id="392030"/>
    <lineage>
        <taxon>Eukaryota</taxon>
        <taxon>Metazoa</taxon>
        <taxon>Spiralia</taxon>
        <taxon>Gnathifera</taxon>
        <taxon>Rotifera</taxon>
        <taxon>Eurotatoria</taxon>
        <taxon>Bdelloidea</taxon>
        <taxon>Philodinida</taxon>
        <taxon>Philodinidae</taxon>
        <taxon>Rotaria</taxon>
    </lineage>
</organism>
<evidence type="ECO:0000256" key="9">
    <source>
        <dbReference type="RuleBase" id="RU010713"/>
    </source>
</evidence>
<proteinExistence type="inferred from homology"/>
<evidence type="ECO:0000256" key="3">
    <source>
        <dbReference type="ARBA" id="ARBA00022475"/>
    </source>
</evidence>
<dbReference type="Pfam" id="PF00876">
    <property type="entry name" value="Innexin"/>
    <property type="match status" value="1"/>
</dbReference>
<dbReference type="PANTHER" id="PTHR11893">
    <property type="entry name" value="INNEXIN"/>
    <property type="match status" value="1"/>
</dbReference>
<keyword evidence="7 9" id="KW-0472">Membrane</keyword>
<reference evidence="12" key="1">
    <citation type="submission" date="2021-02" db="EMBL/GenBank/DDBJ databases">
        <authorList>
            <person name="Nowell W R."/>
        </authorList>
    </citation>
    <scope>NUCLEOTIDE SEQUENCE</scope>
</reference>
<comment type="subcellular location">
    <subcellularLocation>
        <location evidence="1 9">Cell membrane</location>
        <topology evidence="1 9">Multi-pass membrane protein</topology>
    </subcellularLocation>
</comment>
<evidence type="ECO:0000256" key="7">
    <source>
        <dbReference type="ARBA" id="ARBA00023136"/>
    </source>
</evidence>
<evidence type="ECO:0000256" key="8">
    <source>
        <dbReference type="ARBA" id="ARBA00023303"/>
    </source>
</evidence>
<dbReference type="AlphaFoldDB" id="A0A816MH30"/>
<dbReference type="Proteomes" id="UP000663855">
    <property type="component" value="Unassembled WGS sequence"/>
</dbReference>
<evidence type="ECO:0000313" key="12">
    <source>
        <dbReference type="EMBL" id="CAF1979660.1"/>
    </source>
</evidence>
<dbReference type="GO" id="GO:0034220">
    <property type="term" value="P:monoatomic ion transmembrane transport"/>
    <property type="evidence" value="ECO:0007669"/>
    <property type="project" value="UniProtKB-KW"/>
</dbReference>
<dbReference type="Proteomes" id="UP000663834">
    <property type="component" value="Unassembled WGS sequence"/>
</dbReference>
<evidence type="ECO:0000256" key="2">
    <source>
        <dbReference type="ARBA" id="ARBA00022448"/>
    </source>
</evidence>
<feature type="transmembrane region" description="Helical" evidence="9">
    <location>
        <begin position="101"/>
        <end position="123"/>
    </location>
</feature>
<dbReference type="Proteomes" id="UP000663824">
    <property type="component" value="Unassembled WGS sequence"/>
</dbReference>
<comment type="function">
    <text evidence="9">Structural component of the gap junctions.</text>
</comment>
<dbReference type="PANTHER" id="PTHR11893:SF36">
    <property type="entry name" value="INNEXIN-5"/>
    <property type="match status" value="1"/>
</dbReference>
<evidence type="ECO:0000256" key="4">
    <source>
        <dbReference type="ARBA" id="ARBA00022692"/>
    </source>
</evidence>
<keyword evidence="4 9" id="KW-0812">Transmembrane</keyword>
<keyword evidence="5 9" id="KW-1133">Transmembrane helix</keyword>
<dbReference type="PROSITE" id="PS51013">
    <property type="entry name" value="PANNEXIN"/>
    <property type="match status" value="1"/>
</dbReference>
<evidence type="ECO:0000313" key="11">
    <source>
        <dbReference type="EMBL" id="CAF1639908.1"/>
    </source>
</evidence>
<evidence type="ECO:0000313" key="13">
    <source>
        <dbReference type="Proteomes" id="UP000663824"/>
    </source>
</evidence>
<evidence type="ECO:0000256" key="1">
    <source>
        <dbReference type="ARBA" id="ARBA00004651"/>
    </source>
</evidence>
<dbReference type="PRINTS" id="PR01262">
    <property type="entry name" value="INNEXIN"/>
</dbReference>
<dbReference type="EMBL" id="CAJNRE010002471">
    <property type="protein sequence ID" value="CAF1979660.1"/>
    <property type="molecule type" value="Genomic_DNA"/>
</dbReference>
<gene>
    <name evidence="9" type="primary">inx</name>
    <name evidence="10" type="ORF">CJN711_LOCUS35759</name>
    <name evidence="11" type="ORF">KQP761_LOCUS27853</name>
    <name evidence="12" type="ORF">MBJ925_LOCUS7219</name>
</gene>
<dbReference type="GO" id="GO:0005921">
    <property type="term" value="C:gap junction"/>
    <property type="evidence" value="ECO:0007669"/>
    <property type="project" value="UniProtKB-UniRule"/>
</dbReference>